<organism evidence="2 3">
    <name type="scientific">Mycena albidolilacea</name>
    <dbReference type="NCBI Taxonomy" id="1033008"/>
    <lineage>
        <taxon>Eukaryota</taxon>
        <taxon>Fungi</taxon>
        <taxon>Dikarya</taxon>
        <taxon>Basidiomycota</taxon>
        <taxon>Agaricomycotina</taxon>
        <taxon>Agaricomycetes</taxon>
        <taxon>Agaricomycetidae</taxon>
        <taxon>Agaricales</taxon>
        <taxon>Marasmiineae</taxon>
        <taxon>Mycenaceae</taxon>
        <taxon>Mycena</taxon>
    </lineage>
</organism>
<dbReference type="AlphaFoldDB" id="A0AAD6Z1Y8"/>
<feature type="region of interest" description="Disordered" evidence="1">
    <location>
        <begin position="51"/>
        <end position="87"/>
    </location>
</feature>
<feature type="compositionally biased region" description="Acidic residues" evidence="1">
    <location>
        <begin position="58"/>
        <end position="73"/>
    </location>
</feature>
<evidence type="ECO:0000313" key="3">
    <source>
        <dbReference type="Proteomes" id="UP001218218"/>
    </source>
</evidence>
<keyword evidence="3" id="KW-1185">Reference proteome</keyword>
<evidence type="ECO:0000313" key="2">
    <source>
        <dbReference type="EMBL" id="KAJ7303757.1"/>
    </source>
</evidence>
<dbReference type="Proteomes" id="UP001218218">
    <property type="component" value="Unassembled WGS sequence"/>
</dbReference>
<comment type="caution">
    <text evidence="2">The sequence shown here is derived from an EMBL/GenBank/DDBJ whole genome shotgun (WGS) entry which is preliminary data.</text>
</comment>
<name>A0AAD6Z1Y8_9AGAR</name>
<sequence>MPFSAWVSVVARRYKLHSSDRPFAMTQMFRAVWFAYAKLLYLEGDMISRPFRGTKSENEDEDDDSDDKEEEDGGPANPQRRVRAEHAEARARAEMLERLDSIPIAVQALKHIDTALGQIFKAKFGEGTVIRGDPAPEVYRRLFIQAGPLVSAIGTISAEESVLQMITTPAMDALEAFVRTPTQINASTLVEIPKIQPSRL</sequence>
<dbReference type="EMBL" id="JARIHO010000102">
    <property type="protein sequence ID" value="KAJ7303757.1"/>
    <property type="molecule type" value="Genomic_DNA"/>
</dbReference>
<gene>
    <name evidence="2" type="ORF">DFH08DRAFT_825548</name>
</gene>
<accession>A0AAD6Z1Y8</accession>
<evidence type="ECO:0000256" key="1">
    <source>
        <dbReference type="SAM" id="MobiDB-lite"/>
    </source>
</evidence>
<protein>
    <submittedName>
        <fullName evidence="2">Uncharacterized protein</fullName>
    </submittedName>
</protein>
<proteinExistence type="predicted"/>
<reference evidence="2" key="1">
    <citation type="submission" date="2023-03" db="EMBL/GenBank/DDBJ databases">
        <title>Massive genome expansion in bonnet fungi (Mycena s.s.) driven by repeated elements and novel gene families across ecological guilds.</title>
        <authorList>
            <consortium name="Lawrence Berkeley National Laboratory"/>
            <person name="Harder C.B."/>
            <person name="Miyauchi S."/>
            <person name="Viragh M."/>
            <person name="Kuo A."/>
            <person name="Thoen E."/>
            <person name="Andreopoulos B."/>
            <person name="Lu D."/>
            <person name="Skrede I."/>
            <person name="Drula E."/>
            <person name="Henrissat B."/>
            <person name="Morin E."/>
            <person name="Kohler A."/>
            <person name="Barry K."/>
            <person name="LaButti K."/>
            <person name="Morin E."/>
            <person name="Salamov A."/>
            <person name="Lipzen A."/>
            <person name="Mereny Z."/>
            <person name="Hegedus B."/>
            <person name="Baldrian P."/>
            <person name="Stursova M."/>
            <person name="Weitz H."/>
            <person name="Taylor A."/>
            <person name="Grigoriev I.V."/>
            <person name="Nagy L.G."/>
            <person name="Martin F."/>
            <person name="Kauserud H."/>
        </authorList>
    </citation>
    <scope>NUCLEOTIDE SEQUENCE</scope>
    <source>
        <strain evidence="2">CBHHK002</strain>
    </source>
</reference>